<dbReference type="InterPro" id="IPR036397">
    <property type="entry name" value="RNaseH_sf"/>
</dbReference>
<dbReference type="Gene3D" id="3.30.420.10">
    <property type="entry name" value="Ribonuclease H-like superfamily/Ribonuclease H"/>
    <property type="match status" value="1"/>
</dbReference>
<dbReference type="Gene3D" id="3.10.20.370">
    <property type="match status" value="1"/>
</dbReference>
<dbReference type="InterPro" id="IPR041588">
    <property type="entry name" value="Integrase_H2C2"/>
</dbReference>
<dbReference type="SUPFAM" id="SSF56672">
    <property type="entry name" value="DNA/RNA polymerases"/>
    <property type="match status" value="1"/>
</dbReference>
<dbReference type="InterPro" id="IPR000477">
    <property type="entry name" value="RT_dom"/>
</dbReference>
<dbReference type="OrthoDB" id="41323at2759"/>
<dbReference type="FunFam" id="3.30.70.270:FF:000020">
    <property type="entry name" value="Transposon Tf2-6 polyprotein-like Protein"/>
    <property type="match status" value="1"/>
</dbReference>
<accession>A0A815USC6</accession>
<sequence>MQLGAEIISFSALVTEHLCVDLILGIDFLTFFVAKIDVDLRQLSLKHNGRWITLNVDDTLRSSFVPIRSVSNVILPSKSTIDIVVSSLVSSLSSILIPTSIFLEQPHLSTPQKNLNIQHHVSSLSVTNHSAVTQTIPHDFCFGYLQLPPPSKSFSEQISDLCAKHNANKNKHIRSSTLINQSPLQQRNSTTTPSRPRILSKYLQASVITTHPSFASSLAADLAKLVEHLSDTAERNSVSSLLSRFSSIFDTSKHNISNIVIDQVFNTIPHSPPALRPHRNPHHREETQKLIDEFLDAGIIHESHSPYAAPAFIVPRKGNRPGRLVVDYRALNKITISDASPLPHIEDTLQDLGKGFKYFSKLDLKTGYHQFRIPPQDREKTAFVVSFGHYEYSVLPMGPTNGPACFQKTMFNLLKPCYDFARVYLDDVIIYSTTLQQHLHHLNLVFTIFNSNKIVLSPTKCEIAVTKVEFLGHIVSEHTLTPTTTAIQVILDLREPRTLKEANKFLGGLAYYRKFVPEFARLAAPLHKITNLTRDKRHLFKWTDEHSRAFVALQHMLTNELYLHFPVEGYPLHLSTDASGIATGGVLFQEINGERRNIFYHSKLLSAIERKYSVPEQEALAIFQCLQRMRTYVLGRIIYVHTDHCPICGLLQKPVNNRRIERVANLIQEYNIAEMKHISGKSNCLPDFLSRPFDDPLFDVPYGVESKQPLSSLSMALPVTPGISPMVLRPRLKLTPIADVAIPDDEFKTDTDDTVDSTSSSPILTSPSPNTFNCHALKQEQDNDPDIQLIVAQLHNPDTASHTSSSFLIKDDLLHKVVTLSPTSPVTTAVPYLPTSMIQSLLTAMHDDPYQGGHFSTDKMYSKLASRYWWPHMRDSLRLHVQACTLCQQYNYNRQKKPGHLHPIPPTNIPYSVISMDFCGPFVESPRENKFVLIISDLFTRHVTAVATSTNTAEITAMALYREVFCRYGVCSTLLTDQGTHFNNNLMRALTHLFGYNHIYSTAYHPQTNAVTERFNASFKVQISKLEDKHHHNWDDYLDPVVFAYNTAKHKTTQFSPFELLFGRSPQLPIDLPPQFYTFARPNICFENLQRILQVYHQQAQNNIIAQQQSNKVRYDKHRSDPHFQIGDHVFTKIFTARGSLDPRYSSEPSIVTEVRHPTYFVRNESTGVVKRFHVSDIRPVIEAYNFDSTTY</sequence>
<comment type="caution">
    <text evidence="5">The sequence shown here is derived from an EMBL/GenBank/DDBJ whole genome shotgun (WGS) entry which is preliminary data.</text>
</comment>
<dbReference type="GO" id="GO:0003676">
    <property type="term" value="F:nucleic acid binding"/>
    <property type="evidence" value="ECO:0007669"/>
    <property type="project" value="InterPro"/>
</dbReference>
<dbReference type="SUPFAM" id="SSF53098">
    <property type="entry name" value="Ribonuclease H-like"/>
    <property type="match status" value="1"/>
</dbReference>
<dbReference type="InterPro" id="IPR043502">
    <property type="entry name" value="DNA/RNA_pol_sf"/>
</dbReference>
<dbReference type="InterPro" id="IPR001584">
    <property type="entry name" value="Integrase_cat-core"/>
</dbReference>
<feature type="compositionally biased region" description="Low complexity" evidence="2">
    <location>
        <begin position="756"/>
        <end position="770"/>
    </location>
</feature>
<dbReference type="AlphaFoldDB" id="A0A815USC6"/>
<dbReference type="Pfam" id="PF00665">
    <property type="entry name" value="rve"/>
    <property type="match status" value="1"/>
</dbReference>
<keyword evidence="1" id="KW-0511">Multifunctional enzyme</keyword>
<name>A0A815USC6_9BILA</name>
<dbReference type="FunFam" id="3.30.420.10:FF:000032">
    <property type="entry name" value="Retrovirus-related Pol polyprotein from transposon 297-like Protein"/>
    <property type="match status" value="1"/>
</dbReference>
<evidence type="ECO:0000313" key="6">
    <source>
        <dbReference type="EMBL" id="CAF1650907.1"/>
    </source>
</evidence>
<feature type="domain" description="Reverse transcriptase" evidence="3">
    <location>
        <begin position="295"/>
        <end position="475"/>
    </location>
</feature>
<dbReference type="EMBL" id="CAJNOM010003939">
    <property type="protein sequence ID" value="CAF1650907.1"/>
    <property type="molecule type" value="Genomic_DNA"/>
</dbReference>
<proteinExistence type="predicted"/>
<evidence type="ECO:0000256" key="2">
    <source>
        <dbReference type="SAM" id="MobiDB-lite"/>
    </source>
</evidence>
<dbReference type="Gene3D" id="3.30.70.270">
    <property type="match status" value="2"/>
</dbReference>
<evidence type="ECO:0008006" key="9">
    <source>
        <dbReference type="Google" id="ProtNLM"/>
    </source>
</evidence>
<evidence type="ECO:0000256" key="1">
    <source>
        <dbReference type="ARBA" id="ARBA00023268"/>
    </source>
</evidence>
<dbReference type="GO" id="GO:0015074">
    <property type="term" value="P:DNA integration"/>
    <property type="evidence" value="ECO:0007669"/>
    <property type="project" value="InterPro"/>
</dbReference>
<keyword evidence="7" id="KW-1185">Reference proteome</keyword>
<dbReference type="CDD" id="cd09274">
    <property type="entry name" value="RNase_HI_RT_Ty3"/>
    <property type="match status" value="1"/>
</dbReference>
<dbReference type="EMBL" id="CAJNOI010003578">
    <property type="protein sequence ID" value="CAF1522981.1"/>
    <property type="molecule type" value="Genomic_DNA"/>
</dbReference>
<dbReference type="InterPro" id="IPR050951">
    <property type="entry name" value="Retrovirus_Pol_polyprotein"/>
</dbReference>
<dbReference type="InterPro" id="IPR043128">
    <property type="entry name" value="Rev_trsase/Diguanyl_cyclase"/>
</dbReference>
<dbReference type="Gene3D" id="1.10.340.70">
    <property type="match status" value="1"/>
</dbReference>
<dbReference type="InterPro" id="IPR041577">
    <property type="entry name" value="RT_RNaseH_2"/>
</dbReference>
<dbReference type="GO" id="GO:0003964">
    <property type="term" value="F:RNA-directed DNA polymerase activity"/>
    <property type="evidence" value="ECO:0007669"/>
    <property type="project" value="UniProtKB-KW"/>
</dbReference>
<dbReference type="Proteomes" id="UP000663832">
    <property type="component" value="Unassembled WGS sequence"/>
</dbReference>
<dbReference type="Pfam" id="PF00078">
    <property type="entry name" value="RVT_1"/>
    <property type="match status" value="1"/>
</dbReference>
<dbReference type="Gene3D" id="3.10.10.10">
    <property type="entry name" value="HIV Type 1 Reverse Transcriptase, subunit A, domain 1"/>
    <property type="match status" value="1"/>
</dbReference>
<dbReference type="FunFam" id="1.10.340.70:FF:000001">
    <property type="entry name" value="Retrovirus-related Pol polyprotein from transposon gypsy-like Protein"/>
    <property type="match status" value="1"/>
</dbReference>
<evidence type="ECO:0000313" key="5">
    <source>
        <dbReference type="EMBL" id="CAF1522981.1"/>
    </source>
</evidence>
<dbReference type="PANTHER" id="PTHR37984:SF5">
    <property type="entry name" value="PROTEIN NYNRIN-LIKE"/>
    <property type="match status" value="1"/>
</dbReference>
<dbReference type="Pfam" id="PF17921">
    <property type="entry name" value="Integrase_H2C2"/>
    <property type="match status" value="1"/>
</dbReference>
<feature type="region of interest" description="Disordered" evidence="2">
    <location>
        <begin position="748"/>
        <end position="770"/>
    </location>
</feature>
<gene>
    <name evidence="5" type="ORF">BJG266_LOCUS44402</name>
    <name evidence="6" type="ORF">QVE165_LOCUS61365</name>
</gene>
<evidence type="ECO:0000313" key="7">
    <source>
        <dbReference type="Proteomes" id="UP000663832"/>
    </source>
</evidence>
<dbReference type="GO" id="GO:0016787">
    <property type="term" value="F:hydrolase activity"/>
    <property type="evidence" value="ECO:0007669"/>
    <property type="project" value="UniProtKB-KW"/>
</dbReference>
<evidence type="ECO:0000259" key="4">
    <source>
        <dbReference type="PROSITE" id="PS50994"/>
    </source>
</evidence>
<dbReference type="PROSITE" id="PS50878">
    <property type="entry name" value="RT_POL"/>
    <property type="match status" value="1"/>
</dbReference>
<protein>
    <recommendedName>
        <fullName evidence="9">Reverse transcriptase</fullName>
    </recommendedName>
</protein>
<dbReference type="PANTHER" id="PTHR37984">
    <property type="entry name" value="PROTEIN CBG26694"/>
    <property type="match status" value="1"/>
</dbReference>
<dbReference type="Pfam" id="PF17919">
    <property type="entry name" value="RT_RNaseH_2"/>
    <property type="match status" value="1"/>
</dbReference>
<dbReference type="CDD" id="cd01647">
    <property type="entry name" value="RT_LTR"/>
    <property type="match status" value="1"/>
</dbReference>
<evidence type="ECO:0000313" key="8">
    <source>
        <dbReference type="Proteomes" id="UP000663877"/>
    </source>
</evidence>
<evidence type="ECO:0000259" key="3">
    <source>
        <dbReference type="PROSITE" id="PS50878"/>
    </source>
</evidence>
<dbReference type="GO" id="GO:0004519">
    <property type="term" value="F:endonuclease activity"/>
    <property type="evidence" value="ECO:0007669"/>
    <property type="project" value="UniProtKB-KW"/>
</dbReference>
<dbReference type="PROSITE" id="PS50994">
    <property type="entry name" value="INTEGRASE"/>
    <property type="match status" value="1"/>
</dbReference>
<reference evidence="5" key="1">
    <citation type="submission" date="2021-02" db="EMBL/GenBank/DDBJ databases">
        <authorList>
            <person name="Nowell W R."/>
        </authorList>
    </citation>
    <scope>NUCLEOTIDE SEQUENCE</scope>
</reference>
<organism evidence="5 8">
    <name type="scientific">Adineta steineri</name>
    <dbReference type="NCBI Taxonomy" id="433720"/>
    <lineage>
        <taxon>Eukaryota</taxon>
        <taxon>Metazoa</taxon>
        <taxon>Spiralia</taxon>
        <taxon>Gnathifera</taxon>
        <taxon>Rotifera</taxon>
        <taxon>Eurotatoria</taxon>
        <taxon>Bdelloidea</taxon>
        <taxon>Adinetida</taxon>
        <taxon>Adinetidae</taxon>
        <taxon>Adineta</taxon>
    </lineage>
</organism>
<dbReference type="Proteomes" id="UP000663877">
    <property type="component" value="Unassembled WGS sequence"/>
</dbReference>
<feature type="domain" description="Integrase catalytic" evidence="4">
    <location>
        <begin position="906"/>
        <end position="1065"/>
    </location>
</feature>
<dbReference type="InterPro" id="IPR012337">
    <property type="entry name" value="RNaseH-like_sf"/>
</dbReference>